<proteinExistence type="inferred from homology"/>
<dbReference type="Gene3D" id="1.10.630.10">
    <property type="entry name" value="Cytochrome P450"/>
    <property type="match status" value="1"/>
</dbReference>
<dbReference type="Pfam" id="PF00067">
    <property type="entry name" value="p450"/>
    <property type="match status" value="1"/>
</dbReference>
<dbReference type="SUPFAM" id="SSF48264">
    <property type="entry name" value="Cytochrome P450"/>
    <property type="match status" value="1"/>
</dbReference>
<keyword evidence="7 8" id="KW-0503">Monooxygenase</keyword>
<gene>
    <name evidence="10" type="primary">LOC106178957</name>
</gene>
<name>A0A2R2MKF5_LINAN</name>
<dbReference type="InterPro" id="IPR050479">
    <property type="entry name" value="CYP11_CYP27_families"/>
</dbReference>
<dbReference type="GO" id="GO:0020037">
    <property type="term" value="F:heme binding"/>
    <property type="evidence" value="ECO:0007669"/>
    <property type="project" value="InterPro"/>
</dbReference>
<evidence type="ECO:0000256" key="8">
    <source>
        <dbReference type="RuleBase" id="RU000461"/>
    </source>
</evidence>
<evidence type="ECO:0000256" key="6">
    <source>
        <dbReference type="ARBA" id="ARBA00023004"/>
    </source>
</evidence>
<dbReference type="InterPro" id="IPR036396">
    <property type="entry name" value="Cyt_P450_sf"/>
</dbReference>
<accession>A0A2R2MKF5</accession>
<keyword evidence="6 8" id="KW-0408">Iron</keyword>
<keyword evidence="4 8" id="KW-0479">Metal-binding</keyword>
<dbReference type="OrthoDB" id="3945418at2759"/>
<evidence type="ECO:0000256" key="7">
    <source>
        <dbReference type="ARBA" id="ARBA00023033"/>
    </source>
</evidence>
<keyword evidence="3 8" id="KW-0349">Heme</keyword>
<dbReference type="InterPro" id="IPR017972">
    <property type="entry name" value="Cyt_P450_CS"/>
</dbReference>
<dbReference type="InParanoid" id="A0A2R2MKF5"/>
<evidence type="ECO:0000256" key="5">
    <source>
        <dbReference type="ARBA" id="ARBA00023002"/>
    </source>
</evidence>
<evidence type="ECO:0000313" key="9">
    <source>
        <dbReference type="Proteomes" id="UP000085678"/>
    </source>
</evidence>
<evidence type="ECO:0000313" key="10">
    <source>
        <dbReference type="RefSeq" id="XP_023930704.1"/>
    </source>
</evidence>
<evidence type="ECO:0000256" key="3">
    <source>
        <dbReference type="ARBA" id="ARBA00022617"/>
    </source>
</evidence>
<dbReference type="PROSITE" id="PS00086">
    <property type="entry name" value="CYTOCHROME_P450"/>
    <property type="match status" value="1"/>
</dbReference>
<organism evidence="9 10">
    <name type="scientific">Lingula anatina</name>
    <name type="common">Brachiopod</name>
    <name type="synonym">Lingula unguis</name>
    <dbReference type="NCBI Taxonomy" id="7574"/>
    <lineage>
        <taxon>Eukaryota</taxon>
        <taxon>Metazoa</taxon>
        <taxon>Spiralia</taxon>
        <taxon>Lophotrochozoa</taxon>
        <taxon>Brachiopoda</taxon>
        <taxon>Linguliformea</taxon>
        <taxon>Lingulata</taxon>
        <taxon>Lingulida</taxon>
        <taxon>Linguloidea</taxon>
        <taxon>Lingulidae</taxon>
        <taxon>Lingula</taxon>
    </lineage>
</organism>
<dbReference type="Proteomes" id="UP000085678">
    <property type="component" value="Unplaced"/>
</dbReference>
<dbReference type="STRING" id="7574.A0A2R2MKF5"/>
<dbReference type="RefSeq" id="XP_023930704.1">
    <property type="nucleotide sequence ID" value="XM_024074936.1"/>
</dbReference>
<dbReference type="GO" id="GO:0005506">
    <property type="term" value="F:iron ion binding"/>
    <property type="evidence" value="ECO:0007669"/>
    <property type="project" value="InterPro"/>
</dbReference>
<reference evidence="10" key="1">
    <citation type="submission" date="2025-08" db="UniProtKB">
        <authorList>
            <consortium name="RefSeq"/>
        </authorList>
    </citation>
    <scope>IDENTIFICATION</scope>
    <source>
        <tissue evidence="10">Gonads</tissue>
    </source>
</reference>
<protein>
    <submittedName>
        <fullName evidence="10">Cytochrome P450 10-like</fullName>
    </submittedName>
</protein>
<keyword evidence="9" id="KW-1185">Reference proteome</keyword>
<sequence length="282" mass="32826">MRPKIVAEYLPQTNEVADEFLKRLKKIRTPNGEVLDLNTEAAKWNLKTTLRNFFEMRMGLFENETNGFFDVRQLIEANDAILHNATRLYYTFPLYKYIRTSEWNGMVEGADYLFGTLQKLLDETIDEIQTLSVTNQLPDDKYCFLRHLLARSSGLPYREWGMLAMDVVFDGINATVLSLNNIVLLDDPKYFVSPEKFLPERWLRDGPAVDGEVGNPYVLLPFGNGPRMCLGRRFAEQELYVMIAKIVQNFRLEWLDSVDMGQLYRSVMVPDRSARIKFTDRH</sequence>
<comment type="cofactor">
    <cofactor evidence="1">
        <name>heme</name>
        <dbReference type="ChEBI" id="CHEBI:30413"/>
    </cofactor>
</comment>
<dbReference type="KEGG" id="lak:106178957"/>
<comment type="similarity">
    <text evidence="2 8">Belongs to the cytochrome P450 family.</text>
</comment>
<dbReference type="GeneID" id="106178957"/>
<dbReference type="PANTHER" id="PTHR24279">
    <property type="entry name" value="CYTOCHROME P450"/>
    <property type="match status" value="1"/>
</dbReference>
<dbReference type="GO" id="GO:0016705">
    <property type="term" value="F:oxidoreductase activity, acting on paired donors, with incorporation or reduction of molecular oxygen"/>
    <property type="evidence" value="ECO:0007669"/>
    <property type="project" value="InterPro"/>
</dbReference>
<dbReference type="PANTHER" id="PTHR24279:SF120">
    <property type="entry name" value="CYTOCHROME P450"/>
    <property type="match status" value="1"/>
</dbReference>
<evidence type="ECO:0000256" key="1">
    <source>
        <dbReference type="ARBA" id="ARBA00001971"/>
    </source>
</evidence>
<evidence type="ECO:0000256" key="4">
    <source>
        <dbReference type="ARBA" id="ARBA00022723"/>
    </source>
</evidence>
<dbReference type="AlphaFoldDB" id="A0A2R2MKF5"/>
<dbReference type="GO" id="GO:0004497">
    <property type="term" value="F:monooxygenase activity"/>
    <property type="evidence" value="ECO:0007669"/>
    <property type="project" value="UniProtKB-KW"/>
</dbReference>
<evidence type="ECO:0000256" key="2">
    <source>
        <dbReference type="ARBA" id="ARBA00010617"/>
    </source>
</evidence>
<dbReference type="InterPro" id="IPR001128">
    <property type="entry name" value="Cyt_P450"/>
</dbReference>
<keyword evidence="5 8" id="KW-0560">Oxidoreductase</keyword>